<dbReference type="RefSeq" id="WP_062122297.1">
    <property type="nucleotide sequence ID" value="NZ_BAZW01000003.1"/>
</dbReference>
<evidence type="ECO:0000313" key="3">
    <source>
        <dbReference type="Proteomes" id="UP000032900"/>
    </source>
</evidence>
<protein>
    <recommendedName>
        <fullName evidence="1">BioF2-like acetyltransferase domain-containing protein</fullName>
    </recommendedName>
</protein>
<dbReference type="Gene3D" id="3.40.630.30">
    <property type="match status" value="1"/>
</dbReference>
<dbReference type="STRING" id="1236989.JCM15548_1599"/>
<reference evidence="2 3" key="1">
    <citation type="journal article" date="2015" name="Microbes Environ.">
        <title>Distribution and evolution of nitrogen fixation genes in the phylum bacteroidetes.</title>
        <authorList>
            <person name="Inoue J."/>
            <person name="Oshima K."/>
            <person name="Suda W."/>
            <person name="Sakamoto M."/>
            <person name="Iino T."/>
            <person name="Noda S."/>
            <person name="Hongoh Y."/>
            <person name="Hattori M."/>
            <person name="Ohkuma M."/>
        </authorList>
    </citation>
    <scope>NUCLEOTIDE SEQUENCE [LARGE SCALE GENOMIC DNA]</scope>
    <source>
        <strain evidence="2">JCM 15548</strain>
    </source>
</reference>
<organism evidence="2 3">
    <name type="scientific">Geofilum rubicundum JCM 15548</name>
    <dbReference type="NCBI Taxonomy" id="1236989"/>
    <lineage>
        <taxon>Bacteria</taxon>
        <taxon>Pseudomonadati</taxon>
        <taxon>Bacteroidota</taxon>
        <taxon>Bacteroidia</taxon>
        <taxon>Marinilabiliales</taxon>
        <taxon>Marinilabiliaceae</taxon>
        <taxon>Geofilum</taxon>
    </lineage>
</organism>
<keyword evidence="3" id="KW-1185">Reference proteome</keyword>
<accession>A0A0E9LTC1</accession>
<name>A0A0E9LTC1_9BACT</name>
<dbReference type="InterPro" id="IPR016181">
    <property type="entry name" value="Acyl_CoA_acyltransferase"/>
</dbReference>
<dbReference type="Pfam" id="PF13480">
    <property type="entry name" value="Acetyltransf_6"/>
    <property type="match status" value="1"/>
</dbReference>
<comment type="caution">
    <text evidence="2">The sequence shown here is derived from an EMBL/GenBank/DDBJ whole genome shotgun (WGS) entry which is preliminary data.</text>
</comment>
<dbReference type="InterPro" id="IPR038740">
    <property type="entry name" value="BioF2-like_GNAT_dom"/>
</dbReference>
<dbReference type="EMBL" id="BAZW01000003">
    <property type="protein sequence ID" value="GAO28494.1"/>
    <property type="molecule type" value="Genomic_DNA"/>
</dbReference>
<feature type="domain" description="BioF2-like acetyltransferase" evidence="1">
    <location>
        <begin position="148"/>
        <end position="282"/>
    </location>
</feature>
<evidence type="ECO:0000313" key="2">
    <source>
        <dbReference type="EMBL" id="GAO28494.1"/>
    </source>
</evidence>
<dbReference type="OrthoDB" id="1120967at2"/>
<dbReference type="SUPFAM" id="SSF55729">
    <property type="entry name" value="Acyl-CoA N-acyltransferases (Nat)"/>
    <property type="match status" value="1"/>
</dbReference>
<evidence type="ECO:0000259" key="1">
    <source>
        <dbReference type="Pfam" id="PF13480"/>
    </source>
</evidence>
<proteinExistence type="predicted"/>
<dbReference type="Proteomes" id="UP000032900">
    <property type="component" value="Unassembled WGS sequence"/>
</dbReference>
<dbReference type="AlphaFoldDB" id="A0A0E9LTC1"/>
<gene>
    <name evidence="2" type="ORF">JCM15548_1599</name>
</gene>
<sequence length="360" mass="41653">MEKGIMVVEKDSLEWNKSLIHFDHSLFITSEWLEALADEFCQPVYFDFVKGSEVVAKIAGLTFTQSFWKGRVLYIYGGLAMVESDNSIYDSCFFVLYKYCEAHGFNRIEIKSLGQPISFPVKNRFFYKTEMLEFITDFPKDESGIRYNRNFKRNLKKSKEHGGRFRVVTEPGLEQELRHLMIHTLSHRVKKNYKDYNPFYLKNLSLESVRRLLANGLGRFYLIEDEQGLQGIQLSLEKDGKAYGLLLGAGPLSYQNGYRQLLDYQIMESLASRRYQYYNMGSVSSGPDGEGLAAYKLSAGASAHVSYGVYTHFMQFPQRLLNPLYGLGYILLNAKWVVAARRLFIWVTMLLFSESVLEYF</sequence>